<name>A0ABR1NNE5_DIAER</name>
<accession>A0ABR1NNE5</accession>
<feature type="region of interest" description="Disordered" evidence="1">
    <location>
        <begin position="1"/>
        <end position="91"/>
    </location>
</feature>
<comment type="caution">
    <text evidence="2">The sequence shown here is derived from an EMBL/GenBank/DDBJ whole genome shotgun (WGS) entry which is preliminary data.</text>
</comment>
<dbReference type="InterPro" id="IPR018555">
    <property type="entry name" value="C630.06c-like"/>
</dbReference>
<feature type="compositionally biased region" description="Basic residues" evidence="1">
    <location>
        <begin position="211"/>
        <end position="226"/>
    </location>
</feature>
<evidence type="ECO:0000256" key="1">
    <source>
        <dbReference type="SAM" id="MobiDB-lite"/>
    </source>
</evidence>
<dbReference type="Proteomes" id="UP001430848">
    <property type="component" value="Unassembled WGS sequence"/>
</dbReference>
<dbReference type="Pfam" id="PF09428">
    <property type="entry name" value="DUF2011"/>
    <property type="match status" value="1"/>
</dbReference>
<feature type="compositionally biased region" description="Low complexity" evidence="1">
    <location>
        <begin position="288"/>
        <end position="297"/>
    </location>
</feature>
<feature type="compositionally biased region" description="Basic and acidic residues" evidence="1">
    <location>
        <begin position="227"/>
        <end position="256"/>
    </location>
</feature>
<protein>
    <submittedName>
        <fullName evidence="2">Uncharacterized protein</fullName>
    </submittedName>
</protein>
<proteinExistence type="predicted"/>
<sequence length="297" mass="32595">MFEVPNAKRVRRDELYGSSSDGGDDQSEHGVEDAEERARLNERLSTMLGLDLSVPEPAPVVPGQGADAADAHGHDEGSTAGDQADGNHEEEFEFRLFSTAPGTASAPAKVVLSASDDEDAARGDGAFVQPVRPESYYLAGEATPEQQERYRWAAVTAEDVAAGASKRAWGLERPWRVVKISLSSRKPPSRTAGLIAGAKTASEDAAEDGPKRKRPGKKRRIAVRIKARAEKEKREAEKARREAEEKQKISKEEHLLEKKKRLNREKKLKRRAKEKEKKLAAGEKVPESEAPSSPRSE</sequence>
<evidence type="ECO:0000313" key="3">
    <source>
        <dbReference type="Proteomes" id="UP001430848"/>
    </source>
</evidence>
<reference evidence="2 3" key="1">
    <citation type="submission" date="2024-02" db="EMBL/GenBank/DDBJ databases">
        <title>De novo assembly and annotation of 12 fungi associated with fruit tree decline syndrome in Ontario, Canada.</title>
        <authorList>
            <person name="Sulman M."/>
            <person name="Ellouze W."/>
            <person name="Ilyukhin E."/>
        </authorList>
    </citation>
    <scope>NUCLEOTIDE SEQUENCE [LARGE SCALE GENOMIC DNA]</scope>
    <source>
        <strain evidence="2 3">M169</strain>
    </source>
</reference>
<feature type="compositionally biased region" description="Basic residues" evidence="1">
    <location>
        <begin position="257"/>
        <end position="272"/>
    </location>
</feature>
<feature type="compositionally biased region" description="Basic and acidic residues" evidence="1">
    <location>
        <begin position="26"/>
        <end position="42"/>
    </location>
</feature>
<feature type="region of interest" description="Disordered" evidence="1">
    <location>
        <begin position="183"/>
        <end position="297"/>
    </location>
</feature>
<dbReference type="EMBL" id="JAKNSF020000183">
    <property type="protein sequence ID" value="KAK7708441.1"/>
    <property type="molecule type" value="Genomic_DNA"/>
</dbReference>
<gene>
    <name evidence="2" type="ORF">SLS63_013479</name>
</gene>
<keyword evidence="3" id="KW-1185">Reference proteome</keyword>
<feature type="region of interest" description="Disordered" evidence="1">
    <location>
        <begin position="115"/>
        <end position="145"/>
    </location>
</feature>
<evidence type="ECO:0000313" key="2">
    <source>
        <dbReference type="EMBL" id="KAK7708441.1"/>
    </source>
</evidence>
<organism evidence="2 3">
    <name type="scientific">Diaporthe eres</name>
    <name type="common">Phomopsis oblonga</name>
    <dbReference type="NCBI Taxonomy" id="83184"/>
    <lineage>
        <taxon>Eukaryota</taxon>
        <taxon>Fungi</taxon>
        <taxon>Dikarya</taxon>
        <taxon>Ascomycota</taxon>
        <taxon>Pezizomycotina</taxon>
        <taxon>Sordariomycetes</taxon>
        <taxon>Sordariomycetidae</taxon>
        <taxon>Diaporthales</taxon>
        <taxon>Diaporthaceae</taxon>
        <taxon>Diaporthe</taxon>
        <taxon>Diaporthe eres species complex</taxon>
    </lineage>
</organism>
<feature type="compositionally biased region" description="Basic and acidic residues" evidence="1">
    <location>
        <begin position="273"/>
        <end position="287"/>
    </location>
</feature>